<evidence type="ECO:0000259" key="6">
    <source>
        <dbReference type="Pfam" id="PF03135"/>
    </source>
</evidence>
<evidence type="ECO:0000256" key="3">
    <source>
        <dbReference type="ARBA" id="ARBA00022840"/>
    </source>
</evidence>
<dbReference type="InterPro" id="IPR018145">
    <property type="entry name" value="CagE_TrbE_VirB_cntrl_dom"/>
</dbReference>
<feature type="domain" description="CagE TrbE VirB component of type IV transporter system central" evidence="6">
    <location>
        <begin position="212"/>
        <end position="408"/>
    </location>
</feature>
<evidence type="ECO:0000313" key="8">
    <source>
        <dbReference type="EMBL" id="SEQ32789.1"/>
    </source>
</evidence>
<evidence type="ECO:0000256" key="2">
    <source>
        <dbReference type="ARBA" id="ARBA00022741"/>
    </source>
</evidence>
<dbReference type="GO" id="GO:0005524">
    <property type="term" value="F:ATP binding"/>
    <property type="evidence" value="ECO:0007669"/>
    <property type="project" value="UniProtKB-KW"/>
</dbReference>
<dbReference type="InterPro" id="IPR027417">
    <property type="entry name" value="P-loop_NTPase"/>
</dbReference>
<organism evidence="8 9">
    <name type="scientific">Rosenbergiella nectarea</name>
    <dbReference type="NCBI Taxonomy" id="988801"/>
    <lineage>
        <taxon>Bacteria</taxon>
        <taxon>Pseudomonadati</taxon>
        <taxon>Pseudomonadota</taxon>
        <taxon>Gammaproteobacteria</taxon>
        <taxon>Enterobacterales</taxon>
        <taxon>Erwiniaceae</taxon>
        <taxon>Rosenbergiella</taxon>
    </lineage>
</organism>
<dbReference type="SUPFAM" id="SSF52540">
    <property type="entry name" value="P-loop containing nucleoside triphosphate hydrolases"/>
    <property type="match status" value="1"/>
</dbReference>
<evidence type="ECO:0000256" key="5">
    <source>
        <dbReference type="ARBA" id="ARBA00023635"/>
    </source>
</evidence>
<evidence type="ECO:0000313" key="9">
    <source>
        <dbReference type="Proteomes" id="UP000242515"/>
    </source>
</evidence>
<dbReference type="InterPro" id="IPR043964">
    <property type="entry name" value="P-loop_TraG"/>
</dbReference>
<keyword evidence="2" id="KW-0547">Nucleotide-binding</keyword>
<accession>A0A1H9F4L4</accession>
<dbReference type="Proteomes" id="UP000242515">
    <property type="component" value="Unassembled WGS sequence"/>
</dbReference>
<proteinExistence type="inferred from homology"/>
<dbReference type="RefSeq" id="WP_092672907.1">
    <property type="nucleotide sequence ID" value="NZ_FOGC01000002.1"/>
</dbReference>
<dbReference type="FunFam" id="3.40.50.300:FF:001200">
    <property type="entry name" value="Conjugal transfer protein TraB"/>
    <property type="match status" value="1"/>
</dbReference>
<feature type="domain" description="TraG P-loop" evidence="7">
    <location>
        <begin position="442"/>
        <end position="749"/>
    </location>
</feature>
<keyword evidence="4" id="KW-0843">Virulence</keyword>
<keyword evidence="3" id="KW-0067">ATP-binding</keyword>
<evidence type="ECO:0000256" key="1">
    <source>
        <dbReference type="ARBA" id="ARBA00006512"/>
    </source>
</evidence>
<dbReference type="PANTHER" id="PTHR30121">
    <property type="entry name" value="UNCHARACTERIZED PROTEIN YJGR-RELATED"/>
    <property type="match status" value="1"/>
</dbReference>
<name>A0A1H9F4L4_9GAMM</name>
<keyword evidence="9" id="KW-1185">Reference proteome</keyword>
<dbReference type="AlphaFoldDB" id="A0A1H9F4L4"/>
<dbReference type="PANTHER" id="PTHR30121:SF12">
    <property type="entry name" value="TYPE IV SECRETION SYSTEM PROTEIN CAGE"/>
    <property type="match status" value="1"/>
</dbReference>
<evidence type="ECO:0000259" key="7">
    <source>
        <dbReference type="Pfam" id="PF19044"/>
    </source>
</evidence>
<sequence>MSVSRIFDSGLFKKERAAEQRYLPYSWHLTDHIISLSNGDLLACFKIEGRTHECASDRELITWHRDLNNLVKSFANDNIELWTHEYHHPVEEYPQQRFDHFFADYLDQYNHDLHTASDRYVNDLYLSVIYRQPGDKTQKFLSRFEKSSPAELQDLQAAALAGMQEICGQIAEGMQAYGVEPLGIYYRTKRGEKYFPPASTETLPNDEPLPHLHAYSSALELLYFLVNLEWSLVPVCSGKIGSFIMDNRVISSLWGDIIQLRAVDHNFYTTAIEIRDYDKATEPGQLNLLKEADFSYLLTQSFTIMSELTAKTLLEHQEKSMLETKDRSLSQLSQLGNALDMLLSKEFVMGNHHATLHVFDADEQQVQHNARKAKVLMTQCGLMAGNVSLASEAAYFAKLPGNQHFRPRPVPINSWNFLHLSPFHNFMRGKAENNPWGPAVTLLRTISGTPLYFNFHATPIEEDSRGKRPLGHTLILGRSGAGKTTVLNFLLAQSMKFSPRLFCYDRDRGMEPFIRSVGGLYTTLQTGVPSGFCPLQLAPTPRNISFVKNLLRVCVETLKGSALSSAMATAIYTAVDAVMDEDSLIPHAERNISALLTFVEDVQEQSISLCSLVKEWTRQGEYGWLFDNPNDQLDLHTNDVYGFDLKEFISEGENNAVSLARTPLLMYLLYRIRQSIDGSRRVIQCFDEFHAYLDDQVLEEEVRRGIKTDRKKDAVYIFATQEPTDALDSNIGKTIVQQTVTKLCLENPDADEHDYLHGLKLTEAEFSALRSIPENSRQFLVKQGLQSALATLDLRPRADANSPENRERMENILSILSGTPDNAERIERAIAQYGDAPQSWLPAFWKNR</sequence>
<evidence type="ECO:0000256" key="4">
    <source>
        <dbReference type="ARBA" id="ARBA00023026"/>
    </source>
</evidence>
<dbReference type="Pfam" id="PF03135">
    <property type="entry name" value="CagE_TrbE_VirB"/>
    <property type="match status" value="1"/>
</dbReference>
<dbReference type="NCBIfam" id="TIGR00929">
    <property type="entry name" value="VirB4_CagE"/>
    <property type="match status" value="1"/>
</dbReference>
<comment type="similarity">
    <text evidence="1">Belongs to the TrbE/VirB4 family.</text>
</comment>
<dbReference type="Pfam" id="PF19044">
    <property type="entry name" value="P-loop_TraG"/>
    <property type="match status" value="1"/>
</dbReference>
<gene>
    <name evidence="8" type="ORF">SAMN05216522_102161</name>
</gene>
<dbReference type="Gene3D" id="3.40.50.300">
    <property type="entry name" value="P-loop containing nucleotide triphosphate hydrolases"/>
    <property type="match status" value="2"/>
</dbReference>
<dbReference type="InterPro" id="IPR004346">
    <property type="entry name" value="CagE_TrbE_VirB"/>
</dbReference>
<reference evidence="9" key="1">
    <citation type="submission" date="2016-10" db="EMBL/GenBank/DDBJ databases">
        <authorList>
            <person name="Varghese N."/>
            <person name="Submissions S."/>
        </authorList>
    </citation>
    <scope>NUCLEOTIDE SEQUENCE [LARGE SCALE GENOMIC DNA]</scope>
    <source>
        <strain evidence="9">8N4</strain>
    </source>
</reference>
<dbReference type="OrthoDB" id="9816422at2"/>
<dbReference type="STRING" id="988801.SAMN05216522_102161"/>
<dbReference type="EMBL" id="FOGC01000002">
    <property type="protein sequence ID" value="SEQ32789.1"/>
    <property type="molecule type" value="Genomic_DNA"/>
</dbReference>
<protein>
    <recommendedName>
        <fullName evidence="5">Type IV secretion system protein virB4</fullName>
    </recommendedName>
</protein>
<dbReference type="InterPro" id="IPR051162">
    <property type="entry name" value="T4SS_component"/>
</dbReference>